<dbReference type="PANTHER" id="PTHR43104">
    <property type="entry name" value="L-2-HYDROXYGLUTARATE DEHYDROGENASE, MITOCHONDRIAL"/>
    <property type="match status" value="1"/>
</dbReference>
<gene>
    <name evidence="7" type="ORF">CK510_26385</name>
</gene>
<protein>
    <submittedName>
        <fullName evidence="7">L-2-hydroxyglutarate oxidase</fullName>
    </submittedName>
</protein>
<comment type="similarity">
    <text evidence="5">Belongs to the L2HGDH family.</text>
</comment>
<dbReference type="NCBIfam" id="NF008726">
    <property type="entry name" value="PRK11728.1"/>
    <property type="match status" value="1"/>
</dbReference>
<dbReference type="PANTHER" id="PTHR43104:SF2">
    <property type="entry name" value="L-2-HYDROXYGLUTARATE DEHYDROGENASE, MITOCHONDRIAL"/>
    <property type="match status" value="1"/>
</dbReference>
<evidence type="ECO:0000313" key="7">
    <source>
        <dbReference type="EMBL" id="PAX51149.1"/>
    </source>
</evidence>
<dbReference type="RefSeq" id="WP_095724491.1">
    <property type="nucleotide sequence ID" value="NZ_NTFS01000461.1"/>
</dbReference>
<accession>A0A2A2TCK8</accession>
<comment type="caution">
    <text evidence="7">The sequence shown here is derived from an EMBL/GenBank/DDBJ whole genome shotgun (WGS) entry which is preliminary data.</text>
</comment>
<evidence type="ECO:0000256" key="5">
    <source>
        <dbReference type="ARBA" id="ARBA00037941"/>
    </source>
</evidence>
<dbReference type="AlphaFoldDB" id="A0A2A2TCK8"/>
<evidence type="ECO:0000256" key="2">
    <source>
        <dbReference type="ARBA" id="ARBA00022630"/>
    </source>
</evidence>
<name>A0A2A2TCK8_9CYAN</name>
<dbReference type="Gene3D" id="3.50.50.60">
    <property type="entry name" value="FAD/NAD(P)-binding domain"/>
    <property type="match status" value="1"/>
</dbReference>
<dbReference type="OrthoDB" id="9801699at2"/>
<keyword evidence="4" id="KW-0560">Oxidoreductase</keyword>
<evidence type="ECO:0000256" key="3">
    <source>
        <dbReference type="ARBA" id="ARBA00022827"/>
    </source>
</evidence>
<dbReference type="GO" id="GO:0047545">
    <property type="term" value="F:(S)-2-hydroxyglutarate dehydrogenase activity"/>
    <property type="evidence" value="ECO:0007669"/>
    <property type="project" value="TreeGrafter"/>
</dbReference>
<keyword evidence="3" id="KW-0274">FAD</keyword>
<evidence type="ECO:0000256" key="1">
    <source>
        <dbReference type="ARBA" id="ARBA00001974"/>
    </source>
</evidence>
<organism evidence="7 8">
    <name type="scientific">Brunnivagina elsteri CCALA 953</name>
    <dbReference type="NCBI Taxonomy" id="987040"/>
    <lineage>
        <taxon>Bacteria</taxon>
        <taxon>Bacillati</taxon>
        <taxon>Cyanobacteriota</taxon>
        <taxon>Cyanophyceae</taxon>
        <taxon>Nostocales</taxon>
        <taxon>Calotrichaceae</taxon>
        <taxon>Brunnivagina</taxon>
    </lineage>
</organism>
<comment type="cofactor">
    <cofactor evidence="1">
        <name>FAD</name>
        <dbReference type="ChEBI" id="CHEBI:57692"/>
    </cofactor>
</comment>
<evidence type="ECO:0000259" key="6">
    <source>
        <dbReference type="Pfam" id="PF01266"/>
    </source>
</evidence>
<keyword evidence="8" id="KW-1185">Reference proteome</keyword>
<proteinExistence type="inferred from homology"/>
<feature type="domain" description="FAD dependent oxidoreductase" evidence="6">
    <location>
        <begin position="3"/>
        <end position="389"/>
    </location>
</feature>
<sequence length="404" mass="44554">MYDFAIIGGGIVGLSTGMALGKRYPNARILVLEKESSWAFHQTGNNSGVIHSGVYYKPGSFKAKFCRDGATSMVQFCQEHNIDHEVCGKVIVATNQAEIPRLESLYNRGLENGIEVKRISPEEVREVEPHVSCVAGIRVYSTGIANYKQVCFKYAEIIQNQGGDLRLNTKVLRIVPSGKNQILETNNGTFETRFLINCAGLHSDRIAKKGGVDPKAKIVPFRGEYYELTPSKRYLVKTLIYPVPNPDFPFLGVHFTRMIDNSVHAGPNAVLSFKREGYKKTDFDLGDFAEVMTYPGFWKLAAKHADEGIQEIIRSFSKAAFVRSLQKLIPEVQAEDLVPCHAGVRAQALMEDGKLVDDFLIIHGQNCVHVCNAPSPAATSSIEIGKAIVAEIPEQSHLATAIKA</sequence>
<dbReference type="Proteomes" id="UP000218238">
    <property type="component" value="Unassembled WGS sequence"/>
</dbReference>
<dbReference type="InterPro" id="IPR036188">
    <property type="entry name" value="FAD/NAD-bd_sf"/>
</dbReference>
<evidence type="ECO:0000313" key="8">
    <source>
        <dbReference type="Proteomes" id="UP000218238"/>
    </source>
</evidence>
<dbReference type="InterPro" id="IPR006076">
    <property type="entry name" value="FAD-dep_OxRdtase"/>
</dbReference>
<evidence type="ECO:0000256" key="4">
    <source>
        <dbReference type="ARBA" id="ARBA00023002"/>
    </source>
</evidence>
<dbReference type="Pfam" id="PF01266">
    <property type="entry name" value="DAO"/>
    <property type="match status" value="1"/>
</dbReference>
<keyword evidence="2" id="KW-0285">Flavoprotein</keyword>
<dbReference type="Gene3D" id="3.30.9.10">
    <property type="entry name" value="D-Amino Acid Oxidase, subunit A, domain 2"/>
    <property type="match status" value="1"/>
</dbReference>
<reference evidence="7 8" key="1">
    <citation type="submission" date="2017-08" db="EMBL/GenBank/DDBJ databases">
        <title>Draft genome sequence of filamentous cyanobacterium Calothrix elsteri CCALA 953.</title>
        <authorList>
            <person name="Gagunashvili A.N."/>
            <person name="Elster J."/>
            <person name="Andresson O.S."/>
        </authorList>
    </citation>
    <scope>NUCLEOTIDE SEQUENCE [LARGE SCALE GENOMIC DNA]</scope>
    <source>
        <strain evidence="7 8">CCALA 953</strain>
    </source>
</reference>
<dbReference type="GO" id="GO:0005737">
    <property type="term" value="C:cytoplasm"/>
    <property type="evidence" value="ECO:0007669"/>
    <property type="project" value="TreeGrafter"/>
</dbReference>
<dbReference type="EMBL" id="NTFS01000461">
    <property type="protein sequence ID" value="PAX51149.1"/>
    <property type="molecule type" value="Genomic_DNA"/>
</dbReference>
<dbReference type="SUPFAM" id="SSF51905">
    <property type="entry name" value="FAD/NAD(P)-binding domain"/>
    <property type="match status" value="1"/>
</dbReference>